<feature type="domain" description="Peptidase S26" evidence="10">
    <location>
        <begin position="11"/>
        <end position="187"/>
    </location>
</feature>
<reference evidence="11 13" key="2">
    <citation type="journal article" date="2020" name="Int. J. Syst. Evol. Microbiol.">
        <title>Vagococcus xieshaowenii sp. nov., isolated from snow finch (Montifringilla taczanowskii) cloacal content.</title>
        <authorList>
            <person name="Ge Y."/>
            <person name="Yang J."/>
            <person name="Lai X.H."/>
            <person name="Zhang G."/>
            <person name="Jin D."/>
            <person name="Lu S."/>
            <person name="Wang B."/>
            <person name="Huang Y."/>
            <person name="Huang Y."/>
            <person name="Ren Z."/>
            <person name="Zhang X."/>
            <person name="Xu J."/>
        </authorList>
    </citation>
    <scope>NUCLEOTIDE SEQUENCE [LARGE SCALE GENOMIC DNA]</scope>
    <source>
        <strain evidence="13">personal::cf-49</strain>
        <strain evidence="11">Personal::cf-49</strain>
    </source>
</reference>
<evidence type="ECO:0000256" key="6">
    <source>
        <dbReference type="ARBA" id="ARBA00022801"/>
    </source>
</evidence>
<feature type="transmembrane region" description="Helical" evidence="8">
    <location>
        <begin position="6"/>
        <end position="27"/>
    </location>
</feature>
<keyword evidence="6 8" id="KW-0378">Hydrolase</keyword>
<evidence type="ECO:0000256" key="3">
    <source>
        <dbReference type="ARBA" id="ARBA00009370"/>
    </source>
</evidence>
<dbReference type="Pfam" id="PF10502">
    <property type="entry name" value="Peptidase_S26"/>
    <property type="match status" value="1"/>
</dbReference>
<dbReference type="Gene3D" id="2.10.109.10">
    <property type="entry name" value="Umud Fragment, subunit A"/>
    <property type="match status" value="1"/>
</dbReference>
<evidence type="ECO:0000256" key="9">
    <source>
        <dbReference type="RuleBase" id="RU362042"/>
    </source>
</evidence>
<dbReference type="AlphaFoldDB" id="A0AAJ5EFA8"/>
<dbReference type="EC" id="3.4.21.89" evidence="4 8"/>
<dbReference type="GO" id="GO:0009003">
    <property type="term" value="F:signal peptidase activity"/>
    <property type="evidence" value="ECO:0007669"/>
    <property type="project" value="UniProtKB-EC"/>
</dbReference>
<dbReference type="GO" id="GO:0004252">
    <property type="term" value="F:serine-type endopeptidase activity"/>
    <property type="evidence" value="ECO:0007669"/>
    <property type="project" value="InterPro"/>
</dbReference>
<dbReference type="GO" id="GO:0006465">
    <property type="term" value="P:signal peptide processing"/>
    <property type="evidence" value="ECO:0007669"/>
    <property type="project" value="InterPro"/>
</dbReference>
<dbReference type="PROSITE" id="PS00760">
    <property type="entry name" value="SPASE_I_2"/>
    <property type="match status" value="1"/>
</dbReference>
<comment type="similarity">
    <text evidence="3 9">Belongs to the peptidase S26 family.</text>
</comment>
<evidence type="ECO:0000256" key="2">
    <source>
        <dbReference type="ARBA" id="ARBA00004401"/>
    </source>
</evidence>
<dbReference type="SUPFAM" id="SSF51306">
    <property type="entry name" value="LexA/Signal peptidase"/>
    <property type="match status" value="1"/>
</dbReference>
<dbReference type="InterPro" id="IPR019757">
    <property type="entry name" value="Pept_S26A_signal_pept_1_Lys-AS"/>
</dbReference>
<dbReference type="PANTHER" id="PTHR43390">
    <property type="entry name" value="SIGNAL PEPTIDASE I"/>
    <property type="match status" value="1"/>
</dbReference>
<keyword evidence="13" id="KW-1185">Reference proteome</keyword>
<keyword evidence="8" id="KW-0812">Transmembrane</keyword>
<dbReference type="InterPro" id="IPR019533">
    <property type="entry name" value="Peptidase_S26"/>
</dbReference>
<keyword evidence="8" id="KW-0472">Membrane</keyword>
<evidence type="ECO:0000313" key="13">
    <source>
        <dbReference type="Proteomes" id="UP000296883"/>
    </source>
</evidence>
<evidence type="ECO:0000256" key="5">
    <source>
        <dbReference type="ARBA" id="ARBA00022670"/>
    </source>
</evidence>
<evidence type="ECO:0000256" key="7">
    <source>
        <dbReference type="PIRSR" id="PIRSR600223-1"/>
    </source>
</evidence>
<evidence type="ECO:0000256" key="1">
    <source>
        <dbReference type="ARBA" id="ARBA00000677"/>
    </source>
</evidence>
<sequence length="198" mass="22699">MKKNELLGNIIWFIGMLAILFAVRHFVISPIQVSGDSMLPTLENKERIMQLKFGEPKRFEIVTFPAPDQPGKSYIKRVIGVPGDEISFKKDQLYVNGELVNEKYIEEAKKGYDDTNPYTSYKKPIDETTYELETDFSLQDIIGIETTVVPEGKVFVLGDNRPISKDSRYIGLIDIKDISGRVKFIFWPLNRFGLIENN</sequence>
<dbReference type="CDD" id="cd06530">
    <property type="entry name" value="S26_SPase_I"/>
    <property type="match status" value="1"/>
</dbReference>
<accession>A0AAJ5EFA8</accession>
<dbReference type="NCBIfam" id="TIGR02227">
    <property type="entry name" value="sigpep_I_bact"/>
    <property type="match status" value="1"/>
</dbReference>
<organism evidence="12 14">
    <name type="scientific">Vagococcus xieshaowenii</name>
    <dbReference type="NCBI Taxonomy" id="2562451"/>
    <lineage>
        <taxon>Bacteria</taxon>
        <taxon>Bacillati</taxon>
        <taxon>Bacillota</taxon>
        <taxon>Bacilli</taxon>
        <taxon>Lactobacillales</taxon>
        <taxon>Enterococcaceae</taxon>
        <taxon>Vagococcus</taxon>
    </lineage>
</organism>
<dbReference type="InterPro" id="IPR000223">
    <property type="entry name" value="Pept_S26A_signal_pept_1"/>
</dbReference>
<dbReference type="EMBL" id="CP038865">
    <property type="protein sequence ID" value="QCA28527.1"/>
    <property type="molecule type" value="Genomic_DNA"/>
</dbReference>
<name>A0AAJ5EFA8_9ENTE</name>
<dbReference type="Proteomes" id="UP000296883">
    <property type="component" value="Chromosome"/>
</dbReference>
<reference evidence="12 14" key="1">
    <citation type="submission" date="2019-03" db="EMBL/GenBank/DDBJ databases">
        <title>Vagococcus sp. was isolated fron gut of Carduelis flavirostris.</title>
        <authorList>
            <person name="Ge Y."/>
        </authorList>
    </citation>
    <scope>NUCLEOTIDE SEQUENCE [LARGE SCALE GENOMIC DNA]</scope>
    <source>
        <strain evidence="12 14">CF-210</strain>
    </source>
</reference>
<evidence type="ECO:0000313" key="11">
    <source>
        <dbReference type="EMBL" id="QCA28527.1"/>
    </source>
</evidence>
<keyword evidence="8" id="KW-1133">Transmembrane helix</keyword>
<gene>
    <name evidence="12" type="primary">lepB</name>
    <name evidence="12" type="ORF">E4031_01675</name>
    <name evidence="11" type="ORF">E4Z98_04065</name>
</gene>
<comment type="subcellular location">
    <subcellularLocation>
        <location evidence="2">Cell membrane</location>
        <topology evidence="2">Single-pass type II membrane protein</topology>
    </subcellularLocation>
    <subcellularLocation>
        <location evidence="9">Membrane</location>
        <topology evidence="9">Single-pass type II membrane protein</topology>
    </subcellularLocation>
</comment>
<evidence type="ECO:0000256" key="4">
    <source>
        <dbReference type="ARBA" id="ARBA00013208"/>
    </source>
</evidence>
<evidence type="ECO:0000313" key="12">
    <source>
        <dbReference type="EMBL" id="TFZ42720.1"/>
    </source>
</evidence>
<dbReference type="PROSITE" id="PS00501">
    <property type="entry name" value="SPASE_I_1"/>
    <property type="match status" value="1"/>
</dbReference>
<protein>
    <recommendedName>
        <fullName evidence="4 8">Signal peptidase I</fullName>
        <ecNumber evidence="4 8">3.4.21.89</ecNumber>
    </recommendedName>
</protein>
<feature type="active site" evidence="7">
    <location>
        <position position="37"/>
    </location>
</feature>
<keyword evidence="5 8" id="KW-0645">Protease</keyword>
<dbReference type="Proteomes" id="UP000297725">
    <property type="component" value="Unassembled WGS sequence"/>
</dbReference>
<dbReference type="PRINTS" id="PR00727">
    <property type="entry name" value="LEADERPTASE"/>
</dbReference>
<dbReference type="InterPro" id="IPR019758">
    <property type="entry name" value="Pept_S26A_signal_pept_1_CS"/>
</dbReference>
<proteinExistence type="inferred from homology"/>
<dbReference type="RefSeq" id="WP_135253598.1">
    <property type="nucleotide sequence ID" value="NZ_CP038865.1"/>
</dbReference>
<dbReference type="EMBL" id="SRHU01000008">
    <property type="protein sequence ID" value="TFZ42720.1"/>
    <property type="molecule type" value="Genomic_DNA"/>
</dbReference>
<dbReference type="GO" id="GO:0005886">
    <property type="term" value="C:plasma membrane"/>
    <property type="evidence" value="ECO:0007669"/>
    <property type="project" value="UniProtKB-SubCell"/>
</dbReference>
<dbReference type="PANTHER" id="PTHR43390:SF1">
    <property type="entry name" value="CHLOROPLAST PROCESSING PEPTIDASE"/>
    <property type="match status" value="1"/>
</dbReference>
<evidence type="ECO:0000259" key="10">
    <source>
        <dbReference type="Pfam" id="PF10502"/>
    </source>
</evidence>
<feature type="active site" evidence="7">
    <location>
        <position position="76"/>
    </location>
</feature>
<dbReference type="InterPro" id="IPR019756">
    <property type="entry name" value="Pept_S26A_signal_pept_1_Ser-AS"/>
</dbReference>
<evidence type="ECO:0000313" key="14">
    <source>
        <dbReference type="Proteomes" id="UP000297725"/>
    </source>
</evidence>
<evidence type="ECO:0000256" key="8">
    <source>
        <dbReference type="RuleBase" id="RU003993"/>
    </source>
</evidence>
<dbReference type="PROSITE" id="PS00761">
    <property type="entry name" value="SPASE_I_3"/>
    <property type="match status" value="1"/>
</dbReference>
<dbReference type="InterPro" id="IPR036286">
    <property type="entry name" value="LexA/Signal_pep-like_sf"/>
</dbReference>
<comment type="catalytic activity">
    <reaction evidence="1 8">
        <text>Cleavage of hydrophobic, N-terminal signal or leader sequences from secreted and periplasmic proteins.</text>
        <dbReference type="EC" id="3.4.21.89"/>
    </reaction>
</comment>